<evidence type="ECO:0000313" key="7">
    <source>
        <dbReference type="EMBL" id="GFO32704.1"/>
    </source>
</evidence>
<reference evidence="7 8" key="1">
    <citation type="journal article" date="2021" name="Elife">
        <title>Chloroplast acquisition without the gene transfer in kleptoplastic sea slugs, Plakobranchus ocellatus.</title>
        <authorList>
            <person name="Maeda T."/>
            <person name="Takahashi S."/>
            <person name="Yoshida T."/>
            <person name="Shimamura S."/>
            <person name="Takaki Y."/>
            <person name="Nagai Y."/>
            <person name="Toyoda A."/>
            <person name="Suzuki Y."/>
            <person name="Arimoto A."/>
            <person name="Ishii H."/>
            <person name="Satoh N."/>
            <person name="Nishiyama T."/>
            <person name="Hasebe M."/>
            <person name="Maruyama T."/>
            <person name="Minagawa J."/>
            <person name="Obokata J."/>
            <person name="Shigenobu S."/>
        </authorList>
    </citation>
    <scope>NUCLEOTIDE SEQUENCE [LARGE SCALE GENOMIC DNA]</scope>
</reference>
<name>A0AAV4CIT3_9GAST</name>
<dbReference type="GO" id="GO:0005777">
    <property type="term" value="C:peroxisome"/>
    <property type="evidence" value="ECO:0007669"/>
    <property type="project" value="TreeGrafter"/>
</dbReference>
<dbReference type="EMBL" id="BLXT01006675">
    <property type="protein sequence ID" value="GFO32704.1"/>
    <property type="molecule type" value="Genomic_DNA"/>
</dbReference>
<dbReference type="GO" id="GO:0050660">
    <property type="term" value="F:flavin adenine dinucleotide binding"/>
    <property type="evidence" value="ECO:0007669"/>
    <property type="project" value="InterPro"/>
</dbReference>
<protein>
    <submittedName>
        <fullName evidence="7">Peroxisomal sarcosine oxidase</fullName>
    </submittedName>
</protein>
<keyword evidence="8" id="KW-1185">Reference proteome</keyword>
<comment type="cofactor">
    <cofactor evidence="1">
        <name>FAD</name>
        <dbReference type="ChEBI" id="CHEBI:57692"/>
    </cofactor>
</comment>
<dbReference type="PANTHER" id="PTHR10961">
    <property type="entry name" value="PEROXISOMAL SARCOSINE OXIDASE"/>
    <property type="match status" value="1"/>
</dbReference>
<evidence type="ECO:0000256" key="2">
    <source>
        <dbReference type="ARBA" id="ARBA00010989"/>
    </source>
</evidence>
<dbReference type="InterPro" id="IPR045170">
    <property type="entry name" value="MTOX"/>
</dbReference>
<evidence type="ECO:0000256" key="3">
    <source>
        <dbReference type="ARBA" id="ARBA00022630"/>
    </source>
</evidence>
<dbReference type="GO" id="GO:0033514">
    <property type="term" value="P:L-lysine catabolic process to acetyl-CoA via L-pipecolate"/>
    <property type="evidence" value="ECO:0007669"/>
    <property type="project" value="TreeGrafter"/>
</dbReference>
<feature type="domain" description="FAD dependent oxidoreductase" evidence="6">
    <location>
        <begin position="8"/>
        <end position="361"/>
    </location>
</feature>
<accession>A0AAV4CIT3</accession>
<evidence type="ECO:0000313" key="8">
    <source>
        <dbReference type="Proteomes" id="UP000735302"/>
    </source>
</evidence>
<dbReference type="GO" id="GO:0008115">
    <property type="term" value="F:sarcosine oxidase activity"/>
    <property type="evidence" value="ECO:0007669"/>
    <property type="project" value="TreeGrafter"/>
</dbReference>
<evidence type="ECO:0000256" key="1">
    <source>
        <dbReference type="ARBA" id="ARBA00001974"/>
    </source>
</evidence>
<proteinExistence type="inferred from homology"/>
<keyword evidence="3" id="KW-0285">Flavoprotein</keyword>
<dbReference type="PANTHER" id="PTHR10961:SF46">
    <property type="entry name" value="PEROXISOMAL SARCOSINE OXIDASE"/>
    <property type="match status" value="1"/>
</dbReference>
<evidence type="ECO:0000256" key="5">
    <source>
        <dbReference type="ARBA" id="ARBA00023002"/>
    </source>
</evidence>
<dbReference type="GO" id="GO:0050031">
    <property type="term" value="F:L-pipecolate oxidase activity"/>
    <property type="evidence" value="ECO:0007669"/>
    <property type="project" value="TreeGrafter"/>
</dbReference>
<evidence type="ECO:0000256" key="4">
    <source>
        <dbReference type="ARBA" id="ARBA00022827"/>
    </source>
</evidence>
<organism evidence="7 8">
    <name type="scientific">Plakobranchus ocellatus</name>
    <dbReference type="NCBI Taxonomy" id="259542"/>
    <lineage>
        <taxon>Eukaryota</taxon>
        <taxon>Metazoa</taxon>
        <taxon>Spiralia</taxon>
        <taxon>Lophotrochozoa</taxon>
        <taxon>Mollusca</taxon>
        <taxon>Gastropoda</taxon>
        <taxon>Heterobranchia</taxon>
        <taxon>Euthyneura</taxon>
        <taxon>Panpulmonata</taxon>
        <taxon>Sacoglossa</taxon>
        <taxon>Placobranchoidea</taxon>
        <taxon>Plakobranchidae</taxon>
        <taxon>Plakobranchus</taxon>
    </lineage>
</organism>
<comment type="similarity">
    <text evidence="2">Belongs to the MSOX/MTOX family.</text>
</comment>
<dbReference type="AlphaFoldDB" id="A0AAV4CIT3"/>
<dbReference type="SUPFAM" id="SSF51905">
    <property type="entry name" value="FAD/NAD(P)-binding domain"/>
    <property type="match status" value="1"/>
</dbReference>
<comment type="caution">
    <text evidence="7">The sequence shown here is derived from an EMBL/GenBank/DDBJ whole genome shotgun (WGS) entry which is preliminary data.</text>
</comment>
<keyword evidence="5" id="KW-0560">Oxidoreductase</keyword>
<dbReference type="Pfam" id="PF01266">
    <property type="entry name" value="DAO"/>
    <property type="match status" value="1"/>
</dbReference>
<dbReference type="InterPro" id="IPR036188">
    <property type="entry name" value="FAD/NAD-bd_sf"/>
</dbReference>
<sequence length="388" mass="43460">MSADLVYDVIVVGAGVEGSASAENLSKRDGIRVLLLEQFPLPHSRGSSHGQTRITRRAYTDAFYTQMMDFCSKYWTRLQETSGQDIFRQVGYLAIGAIGGEFLKENIHCMTVNNAPYTLLQPQDFRRKYPMLRFADDIGGLLDPDGGVLMADKILLAMRKSFLSHGGTLRDGERLEQIVPGETIEVQTNKGRHRGKSLILCCGPWTNQVLAPLNLRLPLKPQRISVCYWRERESGSHSPQKLPTFLDDRCCDGHCIYGIPSLEYPGHVKLCLHYGPEIDAELRDVPNTDYVLRLLKDYVRDKFPGLEYEPSIVESCVYTLTPDCHFLLDRHPAWSNIVIGAGFSGHGFKLSPAVGKILADLALDVKTHDFDLTPFKLSRFGSANKANL</sequence>
<evidence type="ECO:0000259" key="6">
    <source>
        <dbReference type="Pfam" id="PF01266"/>
    </source>
</evidence>
<dbReference type="Gene3D" id="3.30.9.10">
    <property type="entry name" value="D-Amino Acid Oxidase, subunit A, domain 2"/>
    <property type="match status" value="1"/>
</dbReference>
<dbReference type="InterPro" id="IPR006076">
    <property type="entry name" value="FAD-dep_OxRdtase"/>
</dbReference>
<dbReference type="Proteomes" id="UP000735302">
    <property type="component" value="Unassembled WGS sequence"/>
</dbReference>
<keyword evidence="4" id="KW-0274">FAD</keyword>
<dbReference type="Gene3D" id="3.50.50.60">
    <property type="entry name" value="FAD/NAD(P)-binding domain"/>
    <property type="match status" value="1"/>
</dbReference>
<gene>
    <name evidence="7" type="ORF">PoB_005920900</name>
</gene>
<dbReference type="NCBIfam" id="NF008425">
    <property type="entry name" value="PRK11259.1"/>
    <property type="match status" value="1"/>
</dbReference>
<dbReference type="SUPFAM" id="SSF54373">
    <property type="entry name" value="FAD-linked reductases, C-terminal domain"/>
    <property type="match status" value="1"/>
</dbReference>